<dbReference type="GO" id="GO:0006011">
    <property type="term" value="P:UDP-alpha-D-glucose metabolic process"/>
    <property type="evidence" value="ECO:0007669"/>
    <property type="project" value="InterPro"/>
</dbReference>
<dbReference type="Gene3D" id="2.60.120.260">
    <property type="entry name" value="Galactose-binding domain-like"/>
    <property type="match status" value="2"/>
</dbReference>
<evidence type="ECO:0000256" key="5">
    <source>
        <dbReference type="ARBA" id="ARBA00023136"/>
    </source>
</evidence>
<keyword evidence="2 6" id="KW-1003">Cell membrane</keyword>
<evidence type="ECO:0000313" key="8">
    <source>
        <dbReference type="Proteomes" id="UP000199372"/>
    </source>
</evidence>
<feature type="signal peptide" evidence="6">
    <location>
        <begin position="1"/>
        <end position="20"/>
    </location>
</feature>
<dbReference type="Proteomes" id="UP000199372">
    <property type="component" value="Unassembled WGS sequence"/>
</dbReference>
<evidence type="ECO:0000256" key="4">
    <source>
        <dbReference type="ARBA" id="ARBA00022989"/>
    </source>
</evidence>
<comment type="subunit">
    <text evidence="6">Tightly associated with the cellulose synthase catalytic subunit.</text>
</comment>
<feature type="transmembrane region" description="Helical" evidence="6">
    <location>
        <begin position="623"/>
        <end position="643"/>
    </location>
</feature>
<organism evidence="7 8">
    <name type="scientific">Palleronia pelagia</name>
    <dbReference type="NCBI Taxonomy" id="387096"/>
    <lineage>
        <taxon>Bacteria</taxon>
        <taxon>Pseudomonadati</taxon>
        <taxon>Pseudomonadota</taxon>
        <taxon>Alphaproteobacteria</taxon>
        <taxon>Rhodobacterales</taxon>
        <taxon>Roseobacteraceae</taxon>
        <taxon>Palleronia</taxon>
    </lineage>
</organism>
<keyword evidence="6" id="KW-0997">Cell inner membrane</keyword>
<dbReference type="GO" id="GO:0030244">
    <property type="term" value="P:cellulose biosynthetic process"/>
    <property type="evidence" value="ECO:0007669"/>
    <property type="project" value="UniProtKB-KW"/>
</dbReference>
<evidence type="ECO:0000256" key="2">
    <source>
        <dbReference type="ARBA" id="ARBA00022475"/>
    </source>
</evidence>
<protein>
    <recommendedName>
        <fullName evidence="6">Cyclic di-GMP-binding protein</fullName>
    </recommendedName>
    <alternativeName>
        <fullName evidence="6">Cellulose synthase regulatory subunit</fullName>
    </alternativeName>
</protein>
<dbReference type="Pfam" id="PF03170">
    <property type="entry name" value="BcsB"/>
    <property type="match status" value="1"/>
</dbReference>
<keyword evidence="6" id="KW-0973">c-di-GMP</keyword>
<comment type="pathway">
    <text evidence="6">Glycan metabolism; bacterial cellulose biosynthesis.</text>
</comment>
<dbReference type="AlphaFoldDB" id="A0A1H8HCM0"/>
<keyword evidence="4 6" id="KW-1133">Transmembrane helix</keyword>
<dbReference type="UniPathway" id="UPA00694"/>
<keyword evidence="6" id="KW-0135">Cellulose biosynthesis</keyword>
<feature type="chain" id="PRO_5015215048" description="Cyclic di-GMP-binding protein" evidence="6">
    <location>
        <begin position="21"/>
        <end position="658"/>
    </location>
</feature>
<dbReference type="PANTHER" id="PTHR39083:SF1">
    <property type="entry name" value="CYCLIC DI-GMP-BINDING PROTEIN"/>
    <property type="match status" value="1"/>
</dbReference>
<evidence type="ECO:0000256" key="6">
    <source>
        <dbReference type="RuleBase" id="RU365021"/>
    </source>
</evidence>
<dbReference type="InterPro" id="IPR018513">
    <property type="entry name" value="Cell_synthase_bac"/>
</dbReference>
<keyword evidence="3 6" id="KW-0812">Transmembrane</keyword>
<dbReference type="GO" id="GO:0005886">
    <property type="term" value="C:plasma membrane"/>
    <property type="evidence" value="ECO:0007669"/>
    <property type="project" value="UniProtKB-SubCell"/>
</dbReference>
<keyword evidence="5 6" id="KW-0472">Membrane</keyword>
<gene>
    <name evidence="7" type="ORF">SAMN04488011_104393</name>
</gene>
<comment type="function">
    <text evidence="6">Binds the cellulose synthase activator, bis-(3'-5') cyclic diguanylic acid (c-di-GMP).</text>
</comment>
<keyword evidence="8" id="KW-1185">Reference proteome</keyword>
<keyword evidence="6" id="KW-0732">Signal</keyword>
<proteinExistence type="inferred from homology"/>
<sequence>MIVARSALCACLAIPIAAYGQSNAVNIGNGAESSAKETISRSISLIDLGLTSGLTFESLSGSATIFVPIPNELAVIDGVITLELTHGATVPAERYLQVSVAGRAAQSHSITGKPERFQITIEFDSSAVSNGFLAIELNYSGAFTDQVCVDDRASGDFVEIAPTSSVSLTLSSSAFNSPAIFAGFRPPIMRIALPEQTAPAALAAAARAAALFDAESGALRLATANELAGQDQADEESPQPVWRVGEIRIEIDESGFQSEMLVGNDGEFPSLLIRGADPQVGLWQLASSWAQLANKSNAVTTDILERPQNPDRLPFSLLSADLTPRSVVSMENVLIPFKSSDLPAHKTVSSIDLITVAALDSDNQGATVSVFLNETLLGSRPLNSGNPERMNFAVPGGLLSRDNQLRVLIQRQASGGECRYRPQGYPAQILPGSAIILQDDDSPVENFFVLRRDFGDGVQFVLDNDLGFSLRDAFPWISTVVASMIPDRATIITRSSVSELQPDLPFLVISKENPADHEPAITFDKGRIEIVDQEGGVMFAGENLESLAFAQIVSRDGQRGLWLRPGSGSAPEPSEASPFILDRGDLALMDQEGLIVATSTRNAPLIEVSYPDRVSIVQLITKYRLWLVGVAWALLTLTVLVGFQRFYRNRRSQAEKSG</sequence>
<evidence type="ECO:0000256" key="3">
    <source>
        <dbReference type="ARBA" id="ARBA00022692"/>
    </source>
</evidence>
<accession>A0A1H8HCM0</accession>
<reference evidence="8" key="1">
    <citation type="submission" date="2016-10" db="EMBL/GenBank/DDBJ databases">
        <authorList>
            <person name="Varghese N."/>
            <person name="Submissions S."/>
        </authorList>
    </citation>
    <scope>NUCLEOTIDE SEQUENCE [LARGE SCALE GENOMIC DNA]</scope>
    <source>
        <strain evidence="8">DSM 26893</strain>
    </source>
</reference>
<dbReference type="EMBL" id="FOCM01000004">
    <property type="protein sequence ID" value="SEN53972.1"/>
    <property type="molecule type" value="Genomic_DNA"/>
</dbReference>
<evidence type="ECO:0000313" key="7">
    <source>
        <dbReference type="EMBL" id="SEN53972.1"/>
    </source>
</evidence>
<comment type="similarity">
    <text evidence="6">Belongs to the AcsB/BcsB family.</text>
</comment>
<comment type="subcellular location">
    <subcellularLocation>
        <location evidence="6">Cell inner membrane</location>
    </subcellularLocation>
    <subcellularLocation>
        <location evidence="1">Cell membrane</location>
        <topology evidence="1">Single-pass membrane protein</topology>
    </subcellularLocation>
</comment>
<name>A0A1H8HCM0_9RHOB</name>
<dbReference type="PANTHER" id="PTHR39083">
    <property type="entry name" value="CYCLIC DI-GMP-BINDING PROTEIN"/>
    <property type="match status" value="1"/>
</dbReference>
<evidence type="ECO:0000256" key="1">
    <source>
        <dbReference type="ARBA" id="ARBA00004162"/>
    </source>
</evidence>